<evidence type="ECO:0008006" key="3">
    <source>
        <dbReference type="Google" id="ProtNLM"/>
    </source>
</evidence>
<proteinExistence type="predicted"/>
<dbReference type="Gene3D" id="3.80.10.10">
    <property type="entry name" value="Ribonuclease Inhibitor"/>
    <property type="match status" value="1"/>
</dbReference>
<dbReference type="OrthoDB" id="2329874at2759"/>
<keyword evidence="2" id="KW-1185">Reference proteome</keyword>
<dbReference type="AlphaFoldDB" id="A0A9P7Y775"/>
<evidence type="ECO:0000313" key="1">
    <source>
        <dbReference type="EMBL" id="KAG9072961.1"/>
    </source>
</evidence>
<protein>
    <recommendedName>
        <fullName evidence="3">F-box domain-containing protein</fullName>
    </recommendedName>
</protein>
<reference evidence="1" key="1">
    <citation type="submission" date="2021-06" db="EMBL/GenBank/DDBJ databases">
        <title>Genome Sequence of Mortierella hyaline Strain SCG-10, a Cold-Adapted, Nitrate-Reducing Fungus Isolated from Soil in Minnesota, USA.</title>
        <authorList>
            <person name="Aldossari N."/>
        </authorList>
    </citation>
    <scope>NUCLEOTIDE SEQUENCE</scope>
    <source>
        <strain evidence="1">SCG-10</strain>
    </source>
</reference>
<sequence>MTNSPELPPEIIIKIGFCIPALVEEPSPTSRVALKAFRPQTFFACFLVSRTWYQSLLPVLWYAYCGNSMSRIPNDVIARYSHHFRILRPALVHPGPLHCTLLTVLELDRYETCTYKEHLQLSQLVRENPGLRTLTRTRATSKSMTLESDDFVGLKSLEVLTLGGWKLSDRRLFGILRAVGSKLRILRLHRIYGLLPCDLSPQLEQDGIADINSKIDDGRLTLPCLETIETDIFNGGPGNLGIHDLEELVAGFPRLETLVTGIPASSQTSCLASALRDRCPRLRNLRLDAWGVSEDQLAALVGPVSATGLFSLQLDNICVGKELTSAISRHAATLQHLRLQSAYFQLDLQAVVEMLVECWQLKTFGIQSMYIFNENVAETLKSQLWGQRLERLSLGFETGVNRGEVMDFFHSKSREDSTWRWRHADWKLIGFRAKNADVRTATRALLEKAFEIVQEMECLHTFEWNGFPFTRTLV</sequence>
<dbReference type="SUPFAM" id="SSF52047">
    <property type="entry name" value="RNI-like"/>
    <property type="match status" value="1"/>
</dbReference>
<name>A0A9P7Y775_9FUNG</name>
<dbReference type="InterPro" id="IPR032675">
    <property type="entry name" value="LRR_dom_sf"/>
</dbReference>
<dbReference type="Proteomes" id="UP000707451">
    <property type="component" value="Unassembled WGS sequence"/>
</dbReference>
<accession>A0A9P7Y775</accession>
<dbReference type="EMBL" id="JAHRHY010000001">
    <property type="protein sequence ID" value="KAG9072961.1"/>
    <property type="molecule type" value="Genomic_DNA"/>
</dbReference>
<organism evidence="1 2">
    <name type="scientific">Linnemannia hyalina</name>
    <dbReference type="NCBI Taxonomy" id="64524"/>
    <lineage>
        <taxon>Eukaryota</taxon>
        <taxon>Fungi</taxon>
        <taxon>Fungi incertae sedis</taxon>
        <taxon>Mucoromycota</taxon>
        <taxon>Mortierellomycotina</taxon>
        <taxon>Mortierellomycetes</taxon>
        <taxon>Mortierellales</taxon>
        <taxon>Mortierellaceae</taxon>
        <taxon>Linnemannia</taxon>
    </lineage>
</organism>
<evidence type="ECO:0000313" key="2">
    <source>
        <dbReference type="Proteomes" id="UP000707451"/>
    </source>
</evidence>
<gene>
    <name evidence="1" type="ORF">KI688_000742</name>
</gene>
<comment type="caution">
    <text evidence="1">The sequence shown here is derived from an EMBL/GenBank/DDBJ whole genome shotgun (WGS) entry which is preliminary data.</text>
</comment>